<protein>
    <submittedName>
        <fullName evidence="1">Uncharacterized protein</fullName>
    </submittedName>
</protein>
<accession>A0ABQ5ALR6</accession>
<name>A0ABQ5ALR6_9ASTR</name>
<evidence type="ECO:0000313" key="1">
    <source>
        <dbReference type="EMBL" id="GJT03606.1"/>
    </source>
</evidence>
<proteinExistence type="predicted"/>
<dbReference type="EMBL" id="BQNB010012441">
    <property type="protein sequence ID" value="GJT03606.1"/>
    <property type="molecule type" value="Genomic_DNA"/>
</dbReference>
<keyword evidence="2" id="KW-1185">Reference proteome</keyword>
<comment type="caution">
    <text evidence="1">The sequence shown here is derived from an EMBL/GenBank/DDBJ whole genome shotgun (WGS) entry which is preliminary data.</text>
</comment>
<dbReference type="Proteomes" id="UP001151760">
    <property type="component" value="Unassembled WGS sequence"/>
</dbReference>
<sequence length="129" mass="14471">MTLIHNLSELLGIQDHSNEQLSSKLVPKVVPLAVKTATSRQELELLFHHHIAKLRTTAVNKSPTHYPCDSARTFRVILFSIHNDDEILHASSNSSATFPVMRPSKHANLLTSVLEDPTFELEDPVKEIL</sequence>
<reference evidence="1" key="2">
    <citation type="submission" date="2022-01" db="EMBL/GenBank/DDBJ databases">
        <authorList>
            <person name="Yamashiro T."/>
            <person name="Shiraishi A."/>
            <person name="Satake H."/>
            <person name="Nakayama K."/>
        </authorList>
    </citation>
    <scope>NUCLEOTIDE SEQUENCE</scope>
</reference>
<evidence type="ECO:0000313" key="2">
    <source>
        <dbReference type="Proteomes" id="UP001151760"/>
    </source>
</evidence>
<gene>
    <name evidence="1" type="ORF">Tco_0824775</name>
</gene>
<reference evidence="1" key="1">
    <citation type="journal article" date="2022" name="Int. J. Mol. Sci.">
        <title>Draft Genome of Tanacetum Coccineum: Genomic Comparison of Closely Related Tanacetum-Family Plants.</title>
        <authorList>
            <person name="Yamashiro T."/>
            <person name="Shiraishi A."/>
            <person name="Nakayama K."/>
            <person name="Satake H."/>
        </authorList>
    </citation>
    <scope>NUCLEOTIDE SEQUENCE</scope>
</reference>
<organism evidence="1 2">
    <name type="scientific">Tanacetum coccineum</name>
    <dbReference type="NCBI Taxonomy" id="301880"/>
    <lineage>
        <taxon>Eukaryota</taxon>
        <taxon>Viridiplantae</taxon>
        <taxon>Streptophyta</taxon>
        <taxon>Embryophyta</taxon>
        <taxon>Tracheophyta</taxon>
        <taxon>Spermatophyta</taxon>
        <taxon>Magnoliopsida</taxon>
        <taxon>eudicotyledons</taxon>
        <taxon>Gunneridae</taxon>
        <taxon>Pentapetalae</taxon>
        <taxon>asterids</taxon>
        <taxon>campanulids</taxon>
        <taxon>Asterales</taxon>
        <taxon>Asteraceae</taxon>
        <taxon>Asteroideae</taxon>
        <taxon>Anthemideae</taxon>
        <taxon>Anthemidinae</taxon>
        <taxon>Tanacetum</taxon>
    </lineage>
</organism>